<accession>A0A2T8I2M3</accession>
<evidence type="ECO:0000313" key="2">
    <source>
        <dbReference type="EMBL" id="PVH31879.1"/>
    </source>
</evidence>
<dbReference type="AlphaFoldDB" id="A0A2T8I2M3"/>
<feature type="compositionally biased region" description="Basic residues" evidence="1">
    <location>
        <begin position="1"/>
        <end position="11"/>
    </location>
</feature>
<evidence type="ECO:0000256" key="1">
    <source>
        <dbReference type="SAM" id="MobiDB-lite"/>
    </source>
</evidence>
<dbReference type="Gramene" id="PVH31879">
    <property type="protein sequence ID" value="PVH31879"/>
    <property type="gene ID" value="PAHAL_9G251100"/>
</dbReference>
<reference evidence="2" key="1">
    <citation type="submission" date="2018-04" db="EMBL/GenBank/DDBJ databases">
        <title>WGS assembly of Panicum hallii.</title>
        <authorList>
            <person name="Lovell J."/>
            <person name="Jenkins J."/>
            <person name="Lowry D."/>
            <person name="Mamidi S."/>
            <person name="Sreedasyam A."/>
            <person name="Weng X."/>
            <person name="Barry K."/>
            <person name="Bonette J."/>
            <person name="Campitelli B."/>
            <person name="Daum C."/>
            <person name="Gordon S."/>
            <person name="Gould B."/>
            <person name="Lipzen A."/>
            <person name="Macqueen A."/>
            <person name="Palacio-Mejia J."/>
            <person name="Plott C."/>
            <person name="Shakirov E."/>
            <person name="Shu S."/>
            <person name="Yoshinaga Y."/>
            <person name="Zane M."/>
            <person name="Rokhsar D."/>
            <person name="Grimwood J."/>
            <person name="Schmutz J."/>
            <person name="Juenger T."/>
        </authorList>
    </citation>
    <scope>NUCLEOTIDE SEQUENCE [LARGE SCALE GENOMIC DNA]</scope>
    <source>
        <strain evidence="2">FIL2</strain>
    </source>
</reference>
<feature type="region of interest" description="Disordered" evidence="1">
    <location>
        <begin position="1"/>
        <end position="28"/>
    </location>
</feature>
<dbReference type="EMBL" id="CM008054">
    <property type="protein sequence ID" value="PVH31879.1"/>
    <property type="molecule type" value="Genomic_DNA"/>
</dbReference>
<dbReference type="EMBL" id="CM008054">
    <property type="protein sequence ID" value="PVH31881.1"/>
    <property type="molecule type" value="Genomic_DNA"/>
</dbReference>
<gene>
    <name evidence="2" type="ORF">PAHAL_9G251100</name>
</gene>
<sequence>MASRPATHRSILRPPPPSLISSSSARHHHLSSPLPLPSPLLFRHHPLFVLQIWLELPPPLWQGQSAQARVAPGGAGGGLYRQLHECPRPISVTAHTLPVTVRGPPYIWRRAGGDGDAGCSAAAPTHPPSPPTASSLWVLLSFSSFPSQLLLALFT</sequence>
<organism evidence="2">
    <name type="scientific">Panicum hallii</name>
    <dbReference type="NCBI Taxonomy" id="206008"/>
    <lineage>
        <taxon>Eukaryota</taxon>
        <taxon>Viridiplantae</taxon>
        <taxon>Streptophyta</taxon>
        <taxon>Embryophyta</taxon>
        <taxon>Tracheophyta</taxon>
        <taxon>Spermatophyta</taxon>
        <taxon>Magnoliopsida</taxon>
        <taxon>Liliopsida</taxon>
        <taxon>Poales</taxon>
        <taxon>Poaceae</taxon>
        <taxon>PACMAD clade</taxon>
        <taxon>Panicoideae</taxon>
        <taxon>Panicodae</taxon>
        <taxon>Paniceae</taxon>
        <taxon>Panicinae</taxon>
        <taxon>Panicum</taxon>
        <taxon>Panicum sect. Panicum</taxon>
    </lineage>
</organism>
<name>A0A2T8I2M3_9POAL</name>
<protein>
    <submittedName>
        <fullName evidence="2">Uncharacterized protein</fullName>
    </submittedName>
</protein>
<dbReference type="Gramene" id="PVH31881">
    <property type="protein sequence ID" value="PVH31881"/>
    <property type="gene ID" value="PAHAL_9G251100"/>
</dbReference>
<dbReference type="Proteomes" id="UP000243499">
    <property type="component" value="Chromosome 9"/>
</dbReference>
<proteinExistence type="predicted"/>